<sequence length="182" mass="21248">MFDKQMTFSGKHADYLRHLAPSKKMGESKMQRTTIFSSNIEVLKVAPVVGFLFNRLGQVEHDKEITDNTIFLEQVLKIQKNLIQNYRLIMLLHDQDKVSVDERINRAFRYDRQPEKRVYGDKVFNQYLLGGIEVLYEELVEGKDSLDEDVRGVAEFLLTCKEMFGSKFSMERIDALCNETKI</sequence>
<dbReference type="RefSeq" id="WP_074514126.1">
    <property type="nucleotide sequence ID" value="NZ_VTOY01000001.1"/>
</dbReference>
<evidence type="ECO:0000313" key="2">
    <source>
        <dbReference type="Proteomes" id="UP000323646"/>
    </source>
</evidence>
<evidence type="ECO:0000313" key="1">
    <source>
        <dbReference type="EMBL" id="TYZ24661.1"/>
    </source>
</evidence>
<organism evidence="1 2">
    <name type="scientific">Selenomonas ruminis</name>
    <dbReference type="NCBI Taxonomy" id="2593411"/>
    <lineage>
        <taxon>Bacteria</taxon>
        <taxon>Bacillati</taxon>
        <taxon>Bacillota</taxon>
        <taxon>Negativicutes</taxon>
        <taxon>Selenomonadales</taxon>
        <taxon>Selenomonadaceae</taxon>
        <taxon>Selenomonas</taxon>
    </lineage>
</organism>
<dbReference type="Proteomes" id="UP000323646">
    <property type="component" value="Unassembled WGS sequence"/>
</dbReference>
<gene>
    <name evidence="1" type="ORF">FZ040_01035</name>
</gene>
<dbReference type="AlphaFoldDB" id="A0A5D6W849"/>
<protein>
    <submittedName>
        <fullName evidence="1">Uncharacterized protein</fullName>
    </submittedName>
</protein>
<name>A0A5D6W849_9FIRM</name>
<reference evidence="1 2" key="1">
    <citation type="submission" date="2019-08" db="EMBL/GenBank/DDBJ databases">
        <title>Selenomonas sp. mPRGC5 and Selenomonas sp. mPRGC8 isolated from ruminal fluid of dairy goat (Capra hircus).</title>
        <authorList>
            <person name="Poothong S."/>
            <person name="Nuengjamnong C."/>
            <person name="Tanasupawat S."/>
        </authorList>
    </citation>
    <scope>NUCLEOTIDE SEQUENCE [LARGE SCALE GENOMIC DNA]</scope>
    <source>
        <strain evidence="2">mPRGC5</strain>
    </source>
</reference>
<keyword evidence="2" id="KW-1185">Reference proteome</keyword>
<dbReference type="EMBL" id="VTOY01000001">
    <property type="protein sequence ID" value="TYZ24661.1"/>
    <property type="molecule type" value="Genomic_DNA"/>
</dbReference>
<comment type="caution">
    <text evidence="1">The sequence shown here is derived from an EMBL/GenBank/DDBJ whole genome shotgun (WGS) entry which is preliminary data.</text>
</comment>
<accession>A0A5D6W849</accession>
<dbReference type="OrthoDB" id="1957719at2"/>
<proteinExistence type="predicted"/>